<feature type="compositionally biased region" description="Basic and acidic residues" evidence="6">
    <location>
        <begin position="1"/>
        <end position="16"/>
    </location>
</feature>
<dbReference type="InterPro" id="IPR036864">
    <property type="entry name" value="Zn2-C6_fun-type_DNA-bd_sf"/>
</dbReference>
<sequence>MSRKRTWSEARLEQEPRIPTPSSANRGADHELTTSPTNGHRRSHCEESPAQPHVPVISRKVKACAACRKHKIKCIMDSSGPPCRRCTEKGLGCVLNKSLQTLISERNQFSESIIRDMETMHTSLQTVLKTLNLPPVTPLQTVRNEPNSPVSDEPIQFEKGPSCDNSPKMHPADDNELPNVPIQSVYHLTKLSALRSPDSLQNDATLRSDAVEDFISKGQLQLADAERLFKLYMDKLDHYLYHICTSFKSLEQARRRSRILTVSILTVAALHDPHGNAHYGVCSQEFRRVMAASIFSRRIDRDYLRAMCIASYWLSDISWTISGYAIRRAAEFNLQGYYRRAIAEKDEEAIDFVRLWYALYICDQHLSTLFSRQSAIREDSTIQGWQEVIKSPLANGQDLRLASQVVILDILRSIRDLFGPDTGETVPQVYLMQISAFARQIDQYVGHWSAALKDTGTYPGKGALLHFHFGKLYLYSHVFRGLRDATIPIHFRDCAAHAVHSATEIINLHLNDADIKEAISGLPTYIHSMTGFACMFLAKLVMTQGDDMIERSTVTDMITRLIALYRAQSVSKWHLIKLMAGGLDKIVQTLSTSEPPSPTSRRAQLQQQQDAMKNGSFEPLSSMILPQTSQQQQDHSSHQVRPQPQHQPQPQLGSQNLIHEDQQQHQQSQQQQGQSISGDLGMGFGGFTDSDSSLLGLDSNFLLGYDMSLGAEQLMYLSGGPSSFDTTDLSPTFL</sequence>
<feature type="region of interest" description="Disordered" evidence="6">
    <location>
        <begin position="1"/>
        <end position="52"/>
    </location>
</feature>
<dbReference type="CDD" id="cd00067">
    <property type="entry name" value="GAL4"/>
    <property type="match status" value="1"/>
</dbReference>
<dbReference type="PANTHER" id="PTHR31845:SF17">
    <property type="entry name" value="ZN(II)2CYS6 TRANSCRIPTION FACTOR (EUROFUNG)"/>
    <property type="match status" value="1"/>
</dbReference>
<name>A0A136JF13_9PEZI</name>
<keyword evidence="4" id="KW-0804">Transcription</keyword>
<feature type="region of interest" description="Disordered" evidence="6">
    <location>
        <begin position="138"/>
        <end position="178"/>
    </location>
</feature>
<dbReference type="GO" id="GO:0000976">
    <property type="term" value="F:transcription cis-regulatory region binding"/>
    <property type="evidence" value="ECO:0007669"/>
    <property type="project" value="TreeGrafter"/>
</dbReference>
<evidence type="ECO:0000259" key="7">
    <source>
        <dbReference type="PROSITE" id="PS50048"/>
    </source>
</evidence>
<evidence type="ECO:0000256" key="2">
    <source>
        <dbReference type="ARBA" id="ARBA00023015"/>
    </source>
</evidence>
<dbReference type="SMART" id="SM00066">
    <property type="entry name" value="GAL4"/>
    <property type="match status" value="1"/>
</dbReference>
<dbReference type="GO" id="GO:0008270">
    <property type="term" value="F:zinc ion binding"/>
    <property type="evidence" value="ECO:0007669"/>
    <property type="project" value="InterPro"/>
</dbReference>
<dbReference type="InParanoid" id="A0A136JF13"/>
<feature type="domain" description="Zn(2)-C6 fungal-type" evidence="7">
    <location>
        <begin position="63"/>
        <end position="95"/>
    </location>
</feature>
<proteinExistence type="predicted"/>
<feature type="compositionally biased region" description="Low complexity" evidence="6">
    <location>
        <begin position="664"/>
        <end position="674"/>
    </location>
</feature>
<feature type="region of interest" description="Disordered" evidence="6">
    <location>
        <begin position="589"/>
        <end position="613"/>
    </location>
</feature>
<dbReference type="SUPFAM" id="SSF57701">
    <property type="entry name" value="Zn2/Cys6 DNA-binding domain"/>
    <property type="match status" value="1"/>
</dbReference>
<reference evidence="9" key="1">
    <citation type="submission" date="2016-02" db="EMBL/GenBank/DDBJ databases">
        <title>Draft genome sequence of Microdochium bolleyi, a fungal endophyte of beachgrass.</title>
        <authorList>
            <consortium name="DOE Joint Genome Institute"/>
            <person name="David A.S."/>
            <person name="May G."/>
            <person name="Haridas S."/>
            <person name="Lim J."/>
            <person name="Wang M."/>
            <person name="Labutti K."/>
            <person name="Lipzen A."/>
            <person name="Barry K."/>
            <person name="Grigoriev I.V."/>
        </authorList>
    </citation>
    <scope>NUCLEOTIDE SEQUENCE [LARGE SCALE GENOMIC DNA]</scope>
    <source>
        <strain evidence="9">J235TASD1</strain>
    </source>
</reference>
<dbReference type="EMBL" id="KQ964246">
    <property type="protein sequence ID" value="KXJ95716.1"/>
    <property type="molecule type" value="Genomic_DNA"/>
</dbReference>
<organism evidence="8 9">
    <name type="scientific">Microdochium bolleyi</name>
    <dbReference type="NCBI Taxonomy" id="196109"/>
    <lineage>
        <taxon>Eukaryota</taxon>
        <taxon>Fungi</taxon>
        <taxon>Dikarya</taxon>
        <taxon>Ascomycota</taxon>
        <taxon>Pezizomycotina</taxon>
        <taxon>Sordariomycetes</taxon>
        <taxon>Xylariomycetidae</taxon>
        <taxon>Xylariales</taxon>
        <taxon>Microdochiaceae</taxon>
        <taxon>Microdochium</taxon>
    </lineage>
</organism>
<evidence type="ECO:0000256" key="6">
    <source>
        <dbReference type="SAM" id="MobiDB-lite"/>
    </source>
</evidence>
<dbReference type="AlphaFoldDB" id="A0A136JF13"/>
<feature type="compositionally biased region" description="Low complexity" evidence="6">
    <location>
        <begin position="627"/>
        <end position="655"/>
    </location>
</feature>
<dbReference type="GO" id="GO:0005634">
    <property type="term" value="C:nucleus"/>
    <property type="evidence" value="ECO:0007669"/>
    <property type="project" value="UniProtKB-SubCell"/>
</dbReference>
<dbReference type="PROSITE" id="PS50048">
    <property type="entry name" value="ZN2_CY6_FUNGAL_2"/>
    <property type="match status" value="1"/>
</dbReference>
<comment type="subcellular location">
    <subcellularLocation>
        <location evidence="1">Nucleus</location>
    </subcellularLocation>
</comment>
<dbReference type="Proteomes" id="UP000070501">
    <property type="component" value="Unassembled WGS sequence"/>
</dbReference>
<dbReference type="InterPro" id="IPR051089">
    <property type="entry name" value="prtT"/>
</dbReference>
<protein>
    <recommendedName>
        <fullName evidence="7">Zn(2)-C6 fungal-type domain-containing protein</fullName>
    </recommendedName>
</protein>
<keyword evidence="9" id="KW-1185">Reference proteome</keyword>
<keyword evidence="3" id="KW-0238">DNA-binding</keyword>
<dbReference type="CDD" id="cd12148">
    <property type="entry name" value="fungal_TF_MHR"/>
    <property type="match status" value="1"/>
</dbReference>
<gene>
    <name evidence="8" type="ORF">Micbo1qcDRAFT_230902</name>
</gene>
<dbReference type="Gene3D" id="4.10.240.10">
    <property type="entry name" value="Zn(2)-C6 fungal-type DNA-binding domain"/>
    <property type="match status" value="1"/>
</dbReference>
<dbReference type="GO" id="GO:0000981">
    <property type="term" value="F:DNA-binding transcription factor activity, RNA polymerase II-specific"/>
    <property type="evidence" value="ECO:0007669"/>
    <property type="project" value="InterPro"/>
</dbReference>
<dbReference type="InterPro" id="IPR001138">
    <property type="entry name" value="Zn2Cys6_DnaBD"/>
</dbReference>
<dbReference type="PROSITE" id="PS00463">
    <property type="entry name" value="ZN2_CY6_FUNGAL_1"/>
    <property type="match status" value="1"/>
</dbReference>
<keyword evidence="2" id="KW-0805">Transcription regulation</keyword>
<evidence type="ECO:0000256" key="1">
    <source>
        <dbReference type="ARBA" id="ARBA00004123"/>
    </source>
</evidence>
<keyword evidence="5" id="KW-0539">Nucleus</keyword>
<accession>A0A136JF13</accession>
<feature type="compositionally biased region" description="Polar residues" evidence="6">
    <location>
        <begin position="138"/>
        <end position="150"/>
    </location>
</feature>
<feature type="region of interest" description="Disordered" evidence="6">
    <location>
        <begin position="627"/>
        <end position="684"/>
    </location>
</feature>
<dbReference type="OrthoDB" id="1925334at2759"/>
<evidence type="ECO:0000256" key="5">
    <source>
        <dbReference type="ARBA" id="ARBA00023242"/>
    </source>
</evidence>
<dbReference type="PANTHER" id="PTHR31845">
    <property type="entry name" value="FINGER DOMAIN PROTEIN, PUTATIVE-RELATED"/>
    <property type="match status" value="1"/>
</dbReference>
<dbReference type="Pfam" id="PF00172">
    <property type="entry name" value="Zn_clus"/>
    <property type="match status" value="1"/>
</dbReference>
<evidence type="ECO:0000313" key="8">
    <source>
        <dbReference type="EMBL" id="KXJ95716.1"/>
    </source>
</evidence>
<evidence type="ECO:0000256" key="4">
    <source>
        <dbReference type="ARBA" id="ARBA00023163"/>
    </source>
</evidence>
<feature type="compositionally biased region" description="Polar residues" evidence="6">
    <location>
        <begin position="601"/>
        <end position="611"/>
    </location>
</feature>
<evidence type="ECO:0000313" key="9">
    <source>
        <dbReference type="Proteomes" id="UP000070501"/>
    </source>
</evidence>
<evidence type="ECO:0000256" key="3">
    <source>
        <dbReference type="ARBA" id="ARBA00023125"/>
    </source>
</evidence>